<accession>A7S8T3</accession>
<dbReference type="eggNOG" id="KOG3516">
    <property type="taxonomic scope" value="Eukaryota"/>
</dbReference>
<dbReference type="PANTHER" id="PTHR24543:SF291">
    <property type="entry name" value="SMOKE ALARM, ISOFORM D"/>
    <property type="match status" value="1"/>
</dbReference>
<dbReference type="Gene3D" id="2.60.120.260">
    <property type="entry name" value="Galactose-binding domain-like"/>
    <property type="match status" value="1"/>
</dbReference>
<dbReference type="Pfam" id="PF00754">
    <property type="entry name" value="F5_F8_type_C"/>
    <property type="match status" value="1"/>
</dbReference>
<dbReference type="Proteomes" id="UP000001593">
    <property type="component" value="Unassembled WGS sequence"/>
</dbReference>
<dbReference type="EMBL" id="DS469599">
    <property type="protein sequence ID" value="EDO39922.1"/>
    <property type="molecule type" value="Genomic_DNA"/>
</dbReference>
<reference evidence="2 3" key="1">
    <citation type="journal article" date="2007" name="Science">
        <title>Sea anemone genome reveals ancestral eumetazoan gene repertoire and genomic organization.</title>
        <authorList>
            <person name="Putnam N.H."/>
            <person name="Srivastava M."/>
            <person name="Hellsten U."/>
            <person name="Dirks B."/>
            <person name="Chapman J."/>
            <person name="Salamov A."/>
            <person name="Terry A."/>
            <person name="Shapiro H."/>
            <person name="Lindquist E."/>
            <person name="Kapitonov V.V."/>
            <person name="Jurka J."/>
            <person name="Genikhovich G."/>
            <person name="Grigoriev I.V."/>
            <person name="Lucas S.M."/>
            <person name="Steele R.E."/>
            <person name="Finnerty J.R."/>
            <person name="Technau U."/>
            <person name="Martindale M.Q."/>
            <person name="Rokhsar D.S."/>
        </authorList>
    </citation>
    <scope>NUCLEOTIDE SEQUENCE [LARGE SCALE GENOMIC DNA]</scope>
    <source>
        <strain evidence="3">CH2 X CH6</strain>
    </source>
</reference>
<dbReference type="FunFam" id="2.60.120.260:FF:000016">
    <property type="entry name" value="Contactin-associated protein-like 4 isoform 1"/>
    <property type="match status" value="1"/>
</dbReference>
<name>A7S8T3_NEMVE</name>
<dbReference type="PANTHER" id="PTHR24543">
    <property type="entry name" value="MULTICOPPER OXIDASE-RELATED"/>
    <property type="match status" value="1"/>
</dbReference>
<keyword evidence="3" id="KW-1185">Reference proteome</keyword>
<sequence length="522" mass="59001">MCKCNLVTCQVGEWGTWQGDISADSCGTQTRSKAVSSTHAHKYQENTCEGLATTCPDTPTESRKMCNCSYREDCSLLEWQGWQGDIPESGCARQIRHREYNNSIIYVQRDTCDGLTSCPVIKDETRTKCNCNKIICEWSNWFRESFDQETNCWTEMRVKNASSGFEKVVQMDNCNAIPSMCDMGLVERQKDFVPATFVQVGCFNDDQGSSKRKGVRPLPHLFKNLRDQITDWFNFDHILQGCANEARNLRQETSGRRIHSTLSSFYRQETSGRRIHINTQFLLQTKNLRYEYFGVQFFAECWGGKDPEGNEAYARDGLAAESKCWKGVGGQRTNMVYRVQDMPGCSDELDFTSSVSSGVGLKGKMPDRCSDELDFTSSVSSGVGLEGKMPDRCSDELDFTSSVSSGAVTRNHAVWCADQADQNQWITVDLKNPVKISGVGTQGGTKDSWVTLYSVEYSEEGEAWVPYKEETETAKTFAGNSDQFTLELYWLKQPLNARFLRFKPISWSSSDICMKIRVYGCT</sequence>
<dbReference type="InParanoid" id="A7S8T3"/>
<dbReference type="SUPFAM" id="SSF49785">
    <property type="entry name" value="Galactose-binding domain-like"/>
    <property type="match status" value="1"/>
</dbReference>
<organism evidence="2 3">
    <name type="scientific">Nematostella vectensis</name>
    <name type="common">Starlet sea anemone</name>
    <dbReference type="NCBI Taxonomy" id="45351"/>
    <lineage>
        <taxon>Eukaryota</taxon>
        <taxon>Metazoa</taxon>
        <taxon>Cnidaria</taxon>
        <taxon>Anthozoa</taxon>
        <taxon>Hexacorallia</taxon>
        <taxon>Actiniaria</taxon>
        <taxon>Edwardsiidae</taxon>
        <taxon>Nematostella</taxon>
    </lineage>
</organism>
<evidence type="ECO:0000313" key="2">
    <source>
        <dbReference type="EMBL" id="EDO39922.1"/>
    </source>
</evidence>
<dbReference type="HOGENOM" id="CLU_522068_0_0_1"/>
<proteinExistence type="predicted"/>
<gene>
    <name evidence="2" type="ORF">NEMVEDRAFT_v1g243632</name>
</gene>
<feature type="domain" description="F5/8 type C" evidence="1">
    <location>
        <begin position="415"/>
        <end position="521"/>
    </location>
</feature>
<dbReference type="InterPro" id="IPR000421">
    <property type="entry name" value="FA58C"/>
</dbReference>
<evidence type="ECO:0000313" key="3">
    <source>
        <dbReference type="Proteomes" id="UP000001593"/>
    </source>
</evidence>
<dbReference type="AlphaFoldDB" id="A7S8T3"/>
<dbReference type="CDD" id="cd00057">
    <property type="entry name" value="FA58C"/>
    <property type="match status" value="1"/>
</dbReference>
<dbReference type="InterPro" id="IPR008979">
    <property type="entry name" value="Galactose-bd-like_sf"/>
</dbReference>
<dbReference type="SMART" id="SM00231">
    <property type="entry name" value="FA58C"/>
    <property type="match status" value="1"/>
</dbReference>
<evidence type="ECO:0000259" key="1">
    <source>
        <dbReference type="PROSITE" id="PS50022"/>
    </source>
</evidence>
<protein>
    <recommendedName>
        <fullName evidence="1">F5/8 type C domain-containing protein</fullName>
    </recommendedName>
</protein>
<dbReference type="PROSITE" id="PS50022">
    <property type="entry name" value="FA58C_3"/>
    <property type="match status" value="1"/>
</dbReference>
<dbReference type="PhylomeDB" id="A7S8T3"/>